<sequence length="453" mass="48502">MGVLTAATMITAMRLELQDPADGSTIWSDAELTRGITKSVSLMSRLIPKRVIVETTLTREVTGEALTIASSTGTLAYKPVKVGSVSITGETLDTDYTINYLTGVVTEKGALLIDGAYTVSYKLDPKMLDISTLLSDYIKIERVEYPAGDSPATHITPNDIFGSLVIFKDDVTLMTNKHIRIVYLTFWTAPGASAGDYPTSLDNAVVIGAVGQSLIFKAELYVQEAITNITASKTLLDAISAVTAPTAPTITGYLTSAETALNAAIARFAAAVLEVDKMDAPLANAATAMGKVAAEIALGNGYLDSGSALITTINDADRVADTYAGYAQAEAALGQGYGIESQQDISLAIAWEARAAREMGIGNSYVNEAVQRLAEASRLVDKYQMDVGKYTQDNAYYQAQLAKSREYQTTAAQYLEIAGRYLSSGQAKINEMFVMLGVKPEFQFYKGSSEQFV</sequence>
<reference evidence="1" key="1">
    <citation type="submission" date="2020-03" db="EMBL/GenBank/DDBJ databases">
        <title>The deep terrestrial virosphere.</title>
        <authorList>
            <person name="Holmfeldt K."/>
            <person name="Nilsson E."/>
            <person name="Simone D."/>
            <person name="Lopez-Fernandez M."/>
            <person name="Wu X."/>
            <person name="de Brujin I."/>
            <person name="Lundin D."/>
            <person name="Andersson A."/>
            <person name="Bertilsson S."/>
            <person name="Dopson M."/>
        </authorList>
    </citation>
    <scope>NUCLEOTIDE SEQUENCE</scope>
    <source>
        <strain evidence="1">MM415B01580</strain>
    </source>
</reference>
<evidence type="ECO:0000313" key="1">
    <source>
        <dbReference type="EMBL" id="QJA57697.1"/>
    </source>
</evidence>
<protein>
    <submittedName>
        <fullName evidence="1">Uncharacterized protein</fullName>
    </submittedName>
</protein>
<organism evidence="1">
    <name type="scientific">viral metagenome</name>
    <dbReference type="NCBI Taxonomy" id="1070528"/>
    <lineage>
        <taxon>unclassified sequences</taxon>
        <taxon>metagenomes</taxon>
        <taxon>organismal metagenomes</taxon>
    </lineage>
</organism>
<accession>A0A6M3IKY1</accession>
<name>A0A6M3IKY1_9ZZZZ</name>
<dbReference type="EMBL" id="MT141287">
    <property type="protein sequence ID" value="QJA57697.1"/>
    <property type="molecule type" value="Genomic_DNA"/>
</dbReference>
<gene>
    <name evidence="1" type="ORF">MM415B01580_0018</name>
</gene>
<proteinExistence type="predicted"/>
<dbReference type="AlphaFoldDB" id="A0A6M3IKY1"/>